<evidence type="ECO:0000259" key="5">
    <source>
        <dbReference type="Pfam" id="PF13193"/>
    </source>
</evidence>
<dbReference type="eggNOG" id="KOG1176">
    <property type="taxonomic scope" value="Eukaryota"/>
</dbReference>
<dbReference type="FunFam" id="3.30.300.30:FF:000007">
    <property type="entry name" value="4-coumarate--CoA ligase 2"/>
    <property type="match status" value="1"/>
</dbReference>
<dbReference type="Pfam" id="PF00501">
    <property type="entry name" value="AMP-binding"/>
    <property type="match status" value="1"/>
</dbReference>
<dbReference type="PANTHER" id="PTHR24096:SF422">
    <property type="entry name" value="BCDNA.GH02901"/>
    <property type="match status" value="1"/>
</dbReference>
<evidence type="ECO:0000313" key="10">
    <source>
        <dbReference type="WBParaSite" id="BXY_0825500.1"/>
    </source>
</evidence>
<evidence type="ECO:0000256" key="1">
    <source>
        <dbReference type="ARBA" id="ARBA00004275"/>
    </source>
</evidence>
<feature type="domain" description="AMP-dependent synthetase/ligase" evidence="4">
    <location>
        <begin position="26"/>
        <end position="403"/>
    </location>
</feature>
<dbReference type="OrthoDB" id="10253869at2759"/>
<keyword evidence="3" id="KW-0576">Peroxisome</keyword>
<evidence type="ECO:0000256" key="3">
    <source>
        <dbReference type="ARBA" id="ARBA00023140"/>
    </source>
</evidence>
<dbReference type="Proteomes" id="UP000095284">
    <property type="component" value="Unplaced"/>
</dbReference>
<dbReference type="PROSITE" id="PS00455">
    <property type="entry name" value="AMP_BINDING"/>
    <property type="match status" value="1"/>
</dbReference>
<dbReference type="EMBL" id="CAJFDI010000004">
    <property type="protein sequence ID" value="CAD5227679.1"/>
    <property type="molecule type" value="Genomic_DNA"/>
</dbReference>
<dbReference type="Gene3D" id="3.30.300.30">
    <property type="match status" value="1"/>
</dbReference>
<dbReference type="Pfam" id="PF13193">
    <property type="entry name" value="AMP-binding_C"/>
    <property type="match status" value="1"/>
</dbReference>
<dbReference type="CDD" id="cd05911">
    <property type="entry name" value="Firefly_Luc_like"/>
    <property type="match status" value="1"/>
</dbReference>
<dbReference type="Proteomes" id="UP000659654">
    <property type="component" value="Unassembled WGS sequence"/>
</dbReference>
<accession>A0A1I7S5H0</accession>
<dbReference type="InterPro" id="IPR020845">
    <property type="entry name" value="AMP-binding_CS"/>
</dbReference>
<evidence type="ECO:0000313" key="7">
    <source>
        <dbReference type="EMBL" id="CAG9118070.1"/>
    </source>
</evidence>
<dbReference type="PANTHER" id="PTHR24096">
    <property type="entry name" value="LONG-CHAIN-FATTY-ACID--COA LIGASE"/>
    <property type="match status" value="1"/>
</dbReference>
<protein>
    <submittedName>
        <fullName evidence="6">(pine wood nematode) hypothetical protein</fullName>
    </submittedName>
</protein>
<sequence>MIVKSEENIRIPNVPIHQLSLESFLETARKSPNRKALIDATTGEGPTFSELHRASYCFSAFLKTIDFAERDVCAFVLRNCWEFYPLFFGTLLRGGAMTPVSPSFMEDEIAKQLIDSNSKVVVCEAISLPRVIAALDVCKTVKKIIIVGSYYGIRANNLVMFKDILKLTPDFYERQKRPNMDKDICYLPYSSGTTGPPKGVMHCHKAVLTMTEVFRHYIVNQSLPKIQRFWNFDNEYFPGILPFYHNFGFISTLSTIIAGGTVVYIKKFEPEGFFELLQNYKVKFSFVVPPVLVLMSKTPLLDKYDLSSLRFLVSGAAPLSGDVILTVKKRLPNIGDVAQGFGMTELACAAFVPQFGEGSPKSSGKLLPNLEAKIVDPETGKLLGRNTVGELCVRGPTQLIGYLGRPEATKDIFDSQGFVKTGDIAYFDEQNFLYVVDRRKELIKVKGLQVAPAELEALLLTCKLVKDAAVIGVPDDRQGEVPKAYVVRFSPSTTENDIKEFVKSRVAKYKQLTGGVEFIDEIPKSPSGKILRRELRDLESKKKTNSLAKL</sequence>
<comment type="similarity">
    <text evidence="2">Belongs to the ATP-dependent AMP-binding enzyme family.</text>
</comment>
<comment type="subcellular location">
    <subcellularLocation>
        <location evidence="1">Peroxisome</location>
    </subcellularLocation>
</comment>
<reference evidence="10" key="1">
    <citation type="submission" date="2016-11" db="UniProtKB">
        <authorList>
            <consortium name="WormBaseParasite"/>
        </authorList>
    </citation>
    <scope>IDENTIFICATION</scope>
</reference>
<dbReference type="GO" id="GO:0016405">
    <property type="term" value="F:CoA-ligase activity"/>
    <property type="evidence" value="ECO:0007669"/>
    <property type="project" value="TreeGrafter"/>
</dbReference>
<dbReference type="WBParaSite" id="BXY_0825500.1">
    <property type="protein sequence ID" value="BXY_0825500.1"/>
    <property type="gene ID" value="BXY_0825500"/>
</dbReference>
<evidence type="ECO:0000313" key="9">
    <source>
        <dbReference type="Proteomes" id="UP000659654"/>
    </source>
</evidence>
<dbReference type="Gene3D" id="2.30.38.10">
    <property type="entry name" value="Luciferase, Domain 3"/>
    <property type="match status" value="1"/>
</dbReference>
<evidence type="ECO:0000259" key="4">
    <source>
        <dbReference type="Pfam" id="PF00501"/>
    </source>
</evidence>
<dbReference type="AlphaFoldDB" id="A0A1I7S5H0"/>
<dbReference type="InterPro" id="IPR045851">
    <property type="entry name" value="AMP-bd_C_sf"/>
</dbReference>
<dbReference type="InterPro" id="IPR025110">
    <property type="entry name" value="AMP-bd_C"/>
</dbReference>
<reference evidence="7" key="2">
    <citation type="submission" date="2020-08" db="EMBL/GenBank/DDBJ databases">
        <authorList>
            <person name="Kikuchi T."/>
        </authorList>
    </citation>
    <scope>NUCLEOTIDE SEQUENCE</scope>
    <source>
        <strain evidence="6">Ka4C1</strain>
    </source>
</reference>
<dbReference type="GO" id="GO:0005777">
    <property type="term" value="C:peroxisome"/>
    <property type="evidence" value="ECO:0007669"/>
    <property type="project" value="UniProtKB-SubCell"/>
</dbReference>
<name>A0A1I7S5H0_BURXY</name>
<evidence type="ECO:0000313" key="8">
    <source>
        <dbReference type="Proteomes" id="UP000095284"/>
    </source>
</evidence>
<organism evidence="8 10">
    <name type="scientific">Bursaphelenchus xylophilus</name>
    <name type="common">Pinewood nematode worm</name>
    <name type="synonym">Aphelenchoides xylophilus</name>
    <dbReference type="NCBI Taxonomy" id="6326"/>
    <lineage>
        <taxon>Eukaryota</taxon>
        <taxon>Metazoa</taxon>
        <taxon>Ecdysozoa</taxon>
        <taxon>Nematoda</taxon>
        <taxon>Chromadorea</taxon>
        <taxon>Rhabditida</taxon>
        <taxon>Tylenchina</taxon>
        <taxon>Tylenchomorpha</taxon>
        <taxon>Aphelenchoidea</taxon>
        <taxon>Aphelenchoididae</taxon>
        <taxon>Bursaphelenchus</taxon>
    </lineage>
</organism>
<dbReference type="SMR" id="A0A1I7S5H0"/>
<dbReference type="Proteomes" id="UP000582659">
    <property type="component" value="Unassembled WGS sequence"/>
</dbReference>
<feature type="domain" description="AMP-binding enzyme C-terminal" evidence="5">
    <location>
        <begin position="454"/>
        <end position="529"/>
    </location>
</feature>
<dbReference type="InterPro" id="IPR000873">
    <property type="entry name" value="AMP-dep_synth/lig_dom"/>
</dbReference>
<evidence type="ECO:0000313" key="6">
    <source>
        <dbReference type="EMBL" id="CAD5227679.1"/>
    </source>
</evidence>
<keyword evidence="9" id="KW-1185">Reference proteome</keyword>
<evidence type="ECO:0000256" key="2">
    <source>
        <dbReference type="ARBA" id="ARBA00006432"/>
    </source>
</evidence>
<gene>
    <name evidence="6" type="ORF">BXYJ_LOCUS10070</name>
</gene>
<dbReference type="Gene3D" id="3.40.50.980">
    <property type="match status" value="2"/>
</dbReference>
<dbReference type="EMBL" id="CAJFCV020000004">
    <property type="protein sequence ID" value="CAG9118070.1"/>
    <property type="molecule type" value="Genomic_DNA"/>
</dbReference>
<proteinExistence type="inferred from homology"/>
<dbReference type="SUPFAM" id="SSF56801">
    <property type="entry name" value="Acetyl-CoA synthetase-like"/>
    <property type="match status" value="1"/>
</dbReference>